<feature type="compositionally biased region" description="Polar residues" evidence="1">
    <location>
        <begin position="514"/>
        <end position="543"/>
    </location>
</feature>
<feature type="compositionally biased region" description="Basic residues" evidence="1">
    <location>
        <begin position="567"/>
        <end position="576"/>
    </location>
</feature>
<dbReference type="EMBL" id="JANVFU010000008">
    <property type="protein sequence ID" value="KAJ3743495.1"/>
    <property type="molecule type" value="Genomic_DNA"/>
</dbReference>
<dbReference type="Proteomes" id="UP001142393">
    <property type="component" value="Unassembled WGS sequence"/>
</dbReference>
<organism evidence="2 3">
    <name type="scientific">Lentinula detonsa</name>
    <dbReference type="NCBI Taxonomy" id="2804962"/>
    <lineage>
        <taxon>Eukaryota</taxon>
        <taxon>Fungi</taxon>
        <taxon>Dikarya</taxon>
        <taxon>Basidiomycota</taxon>
        <taxon>Agaricomycotina</taxon>
        <taxon>Agaricomycetes</taxon>
        <taxon>Agaricomycetidae</taxon>
        <taxon>Agaricales</taxon>
        <taxon>Marasmiineae</taxon>
        <taxon>Omphalotaceae</taxon>
        <taxon>Lentinula</taxon>
    </lineage>
</organism>
<name>A0A9W8TX51_9AGAR</name>
<feature type="compositionally biased region" description="Low complexity" evidence="1">
    <location>
        <begin position="150"/>
        <end position="166"/>
    </location>
</feature>
<sequence length="576" mass="62189">MYNELAPILPTVPGTSGIDDLGGLAPSSTSTPEINGNLKRKRNDSTASLDAFIAGTVDIFDASSLTAAGEFTDLNSDFWKFVHDSSFTSFGGNDNSAQMDAPLSSVPGAPTSLTTGLSTGINTSVDGARVSCEEWPTNPVLAAATQGDDVPVTSTSQTTQPSTQPTNYDELFGGYHSPIPNAGPSSTPAQDDLEAPLSTNNAEQADSNMLAEWQALLDVVSNDTSLAQASTPAAISDIQKIFLEGYEANSSGVPPSTYSGADIPFVGPADGPVGVSQVIGPLETMQEFSRGQLSSDTITNVPEAGLNFPDQLSAFPGVPEQGFNNCLTPSNTSPFPIYPGSFSHASEFRRMYQPPLVQHFPDFVLDTDASGLYISTYRPHQAWYGIAHYFGVAPPPPATTIHSPFYDALINFISTWNHNRGPLIVPSVLYDPPKNDILPIEIQRFMNQYFPDIPRPPPTYLHYVSWWDAVWIARECFRKDPQCLEKPLTTMGPVSFGQQSQPGPSHVPTTTTTIYWNPTPHDQTPVNMNLNPAGHASSSQTPLPTAEDLAKMEPHSIFVIETGQRERRPRKKARRG</sequence>
<proteinExistence type="predicted"/>
<gene>
    <name evidence="2" type="ORF">DFH05DRAFT_1525751</name>
</gene>
<comment type="caution">
    <text evidence="2">The sequence shown here is derived from an EMBL/GenBank/DDBJ whole genome shotgun (WGS) entry which is preliminary data.</text>
</comment>
<feature type="region of interest" description="Disordered" evidence="1">
    <location>
        <begin position="142"/>
        <end position="194"/>
    </location>
</feature>
<reference evidence="2 3" key="1">
    <citation type="journal article" date="2023" name="Proc. Natl. Acad. Sci. U.S.A.">
        <title>A global phylogenomic analysis of the shiitake genus Lentinula.</title>
        <authorList>
            <person name="Sierra-Patev S."/>
            <person name="Min B."/>
            <person name="Naranjo-Ortiz M."/>
            <person name="Looney B."/>
            <person name="Konkel Z."/>
            <person name="Slot J.C."/>
            <person name="Sakamoto Y."/>
            <person name="Steenwyk J.L."/>
            <person name="Rokas A."/>
            <person name="Carro J."/>
            <person name="Camarero S."/>
            <person name="Ferreira P."/>
            <person name="Molpeceres G."/>
            <person name="Ruiz-Duenas F.J."/>
            <person name="Serrano A."/>
            <person name="Henrissat B."/>
            <person name="Drula E."/>
            <person name="Hughes K.W."/>
            <person name="Mata J.L."/>
            <person name="Ishikawa N.K."/>
            <person name="Vargas-Isla R."/>
            <person name="Ushijima S."/>
            <person name="Smith C.A."/>
            <person name="Donoghue J."/>
            <person name="Ahrendt S."/>
            <person name="Andreopoulos W."/>
            <person name="He G."/>
            <person name="LaButti K."/>
            <person name="Lipzen A."/>
            <person name="Ng V."/>
            <person name="Riley R."/>
            <person name="Sandor L."/>
            <person name="Barry K."/>
            <person name="Martinez A.T."/>
            <person name="Xiao Y."/>
            <person name="Gibbons J.G."/>
            <person name="Terashima K."/>
            <person name="Grigoriev I.V."/>
            <person name="Hibbett D."/>
        </authorList>
    </citation>
    <scope>NUCLEOTIDE SEQUENCE [LARGE SCALE GENOMIC DNA]</scope>
    <source>
        <strain evidence="2 3">TFB7810</strain>
    </source>
</reference>
<feature type="region of interest" description="Disordered" evidence="1">
    <location>
        <begin position="496"/>
        <end position="576"/>
    </location>
</feature>
<dbReference type="AlphaFoldDB" id="A0A9W8TX51"/>
<protein>
    <submittedName>
        <fullName evidence="2">Uncharacterized protein</fullName>
    </submittedName>
</protein>
<accession>A0A9W8TX51</accession>
<feature type="region of interest" description="Disordered" evidence="1">
    <location>
        <begin position="22"/>
        <end position="41"/>
    </location>
</feature>
<evidence type="ECO:0000313" key="3">
    <source>
        <dbReference type="Proteomes" id="UP001142393"/>
    </source>
</evidence>
<keyword evidence="3" id="KW-1185">Reference proteome</keyword>
<evidence type="ECO:0000313" key="2">
    <source>
        <dbReference type="EMBL" id="KAJ3743495.1"/>
    </source>
</evidence>
<evidence type="ECO:0000256" key="1">
    <source>
        <dbReference type="SAM" id="MobiDB-lite"/>
    </source>
</evidence>